<reference evidence="2 4" key="2">
    <citation type="submission" date="2021-03" db="EMBL/GenBank/DDBJ databases">
        <title>Mucilaginibacter strains isolated from gold and copper mining confer multi heavy-metal resistance.</title>
        <authorList>
            <person name="Li Y."/>
        </authorList>
    </citation>
    <scope>NUCLEOTIDE SEQUENCE [LARGE SCALE GENOMIC DNA]</scope>
    <source>
        <strain evidence="2 4">P2-4</strain>
    </source>
</reference>
<dbReference type="Proteomes" id="UP000663940">
    <property type="component" value="Chromosome"/>
</dbReference>
<keyword evidence="4" id="KW-1185">Reference proteome</keyword>
<protein>
    <submittedName>
        <fullName evidence="1">Uncharacterized protein</fullName>
    </submittedName>
</protein>
<accession>A0AAE6JEC6</accession>
<name>A0AAE6JEC6_9SPHI</name>
<evidence type="ECO:0000313" key="3">
    <source>
        <dbReference type="Proteomes" id="UP000250557"/>
    </source>
</evidence>
<sequence>MFRLFNRKRSKRPVHDWELVLMYKTLEKLPTEFEYLKRQIEADIFASSLVGYSASYPDYVAFSYSDEYKEFRRMGERDYEITNIKVRDIDGENWFDYTIFVSEEVISGYSVKGLAGNVVDIISADVSSYIICYETDDYRRDYQSLKDVLSNDDLKLIDPDEIYEVNLKERVFYHIYDLEDGDFIGIESNGQICKITHDPFEITPLKKSLAEIFSILKAI</sequence>
<evidence type="ECO:0000313" key="1">
    <source>
        <dbReference type="EMBL" id="QEM03257.1"/>
    </source>
</evidence>
<proteinExistence type="predicted"/>
<organism evidence="1 3">
    <name type="scientific">Mucilaginibacter rubeus</name>
    <dbReference type="NCBI Taxonomy" id="2027860"/>
    <lineage>
        <taxon>Bacteria</taxon>
        <taxon>Pseudomonadati</taxon>
        <taxon>Bacteroidota</taxon>
        <taxon>Sphingobacteriia</taxon>
        <taxon>Sphingobacteriales</taxon>
        <taxon>Sphingobacteriaceae</taxon>
        <taxon>Mucilaginibacter</taxon>
    </lineage>
</organism>
<dbReference type="RefSeq" id="WP_112654354.1">
    <property type="nucleotide sequence ID" value="NZ_CP043451.1"/>
</dbReference>
<gene>
    <name evidence="1" type="ORF">DIU31_006870</name>
    <name evidence="2" type="ORF">J3L21_20800</name>
</gene>
<dbReference type="AlphaFoldDB" id="A0AAE6JEC6"/>
<reference evidence="1 3" key="1">
    <citation type="submission" date="2019-08" db="EMBL/GenBank/DDBJ databases">
        <title>Comparative genome analysis confer to the adaptation heavy metal polluted environment.</title>
        <authorList>
            <person name="Li Y."/>
        </authorList>
    </citation>
    <scope>NUCLEOTIDE SEQUENCE [LARGE SCALE GENOMIC DNA]</scope>
    <source>
        <strain evidence="1 3">P2</strain>
    </source>
</reference>
<evidence type="ECO:0000313" key="2">
    <source>
        <dbReference type="EMBL" id="QTE47988.1"/>
    </source>
</evidence>
<evidence type="ECO:0000313" key="4">
    <source>
        <dbReference type="Proteomes" id="UP000663940"/>
    </source>
</evidence>
<dbReference type="EMBL" id="CP071880">
    <property type="protein sequence ID" value="QTE47988.1"/>
    <property type="molecule type" value="Genomic_DNA"/>
</dbReference>
<dbReference type="EMBL" id="CP043451">
    <property type="protein sequence ID" value="QEM03257.1"/>
    <property type="molecule type" value="Genomic_DNA"/>
</dbReference>
<dbReference type="Proteomes" id="UP000250557">
    <property type="component" value="Chromosome"/>
</dbReference>